<name>A0A1V6TKR3_9EURO</name>
<feature type="signal peptide" evidence="3">
    <location>
        <begin position="1"/>
        <end position="19"/>
    </location>
</feature>
<evidence type="ECO:0000256" key="1">
    <source>
        <dbReference type="SAM" id="MobiDB-lite"/>
    </source>
</evidence>
<feature type="compositionally biased region" description="Low complexity" evidence="1">
    <location>
        <begin position="137"/>
        <end position="165"/>
    </location>
</feature>
<dbReference type="CDD" id="cd12087">
    <property type="entry name" value="TM_EGFR-like"/>
    <property type="match status" value="1"/>
</dbReference>
<proteinExistence type="predicted"/>
<organism evidence="4 5">
    <name type="scientific">Penicillium flavigenum</name>
    <dbReference type="NCBI Taxonomy" id="254877"/>
    <lineage>
        <taxon>Eukaryota</taxon>
        <taxon>Fungi</taxon>
        <taxon>Dikarya</taxon>
        <taxon>Ascomycota</taxon>
        <taxon>Pezizomycotina</taxon>
        <taxon>Eurotiomycetes</taxon>
        <taxon>Eurotiomycetidae</taxon>
        <taxon>Eurotiales</taxon>
        <taxon>Aspergillaceae</taxon>
        <taxon>Penicillium</taxon>
    </lineage>
</organism>
<dbReference type="EMBL" id="MLQL01000007">
    <property type="protein sequence ID" value="OQE26163.1"/>
    <property type="molecule type" value="Genomic_DNA"/>
</dbReference>
<evidence type="ECO:0000313" key="4">
    <source>
        <dbReference type="EMBL" id="OQE26163.1"/>
    </source>
</evidence>
<feature type="region of interest" description="Disordered" evidence="1">
    <location>
        <begin position="243"/>
        <end position="270"/>
    </location>
</feature>
<evidence type="ECO:0008006" key="6">
    <source>
        <dbReference type="Google" id="ProtNLM"/>
    </source>
</evidence>
<evidence type="ECO:0000256" key="2">
    <source>
        <dbReference type="SAM" id="Phobius"/>
    </source>
</evidence>
<keyword evidence="5" id="KW-1185">Reference proteome</keyword>
<feature type="compositionally biased region" description="Basic and acidic residues" evidence="1">
    <location>
        <begin position="243"/>
        <end position="252"/>
    </location>
</feature>
<sequence>MFCASFLAILALQVSRALAVTTTIPPNIQGYHWDSKDSTWSDVACYPGQTYVSSSSFARCCSHITSSGCVFPTNCAGNKVLFDDGGTADGSCDKGSYCAFMTIYESATTDPGVTDYFCWTNSNPWIASTVFRTTDAVTATPRTSPTPSTATATTRTSVAPTPVSTEDTTQGSESSGSKAWIAGAVVGPVAGCAIIAALAFWCIRRSRAKKQGTVSGNEAFMPPTSMAANTPGAQFVVPSELDGARKPHELDGGHSTSELPAPVEPANKIR</sequence>
<feature type="transmembrane region" description="Helical" evidence="2">
    <location>
        <begin position="179"/>
        <end position="203"/>
    </location>
</feature>
<dbReference type="OrthoDB" id="4347164at2759"/>
<comment type="caution">
    <text evidence="4">The sequence shown here is derived from an EMBL/GenBank/DDBJ whole genome shotgun (WGS) entry which is preliminary data.</text>
</comment>
<keyword evidence="2" id="KW-1133">Transmembrane helix</keyword>
<keyword evidence="2" id="KW-0812">Transmembrane</keyword>
<accession>A0A1V6TKR3</accession>
<evidence type="ECO:0000256" key="3">
    <source>
        <dbReference type="SAM" id="SignalP"/>
    </source>
</evidence>
<dbReference type="STRING" id="254877.A0A1V6TKR3"/>
<reference evidence="5" key="1">
    <citation type="journal article" date="2017" name="Nat. Microbiol.">
        <title>Global analysis of biosynthetic gene clusters reveals vast potential of secondary metabolite production in Penicillium species.</title>
        <authorList>
            <person name="Nielsen J.C."/>
            <person name="Grijseels S."/>
            <person name="Prigent S."/>
            <person name="Ji B."/>
            <person name="Dainat J."/>
            <person name="Nielsen K.F."/>
            <person name="Frisvad J.C."/>
            <person name="Workman M."/>
            <person name="Nielsen J."/>
        </authorList>
    </citation>
    <scope>NUCLEOTIDE SEQUENCE [LARGE SCALE GENOMIC DNA]</scope>
    <source>
        <strain evidence="5">IBT 14082</strain>
    </source>
</reference>
<dbReference type="Proteomes" id="UP000191342">
    <property type="component" value="Unassembled WGS sequence"/>
</dbReference>
<keyword evidence="3" id="KW-0732">Signal</keyword>
<feature type="compositionally biased region" description="Polar residues" evidence="1">
    <location>
        <begin position="166"/>
        <end position="176"/>
    </location>
</feature>
<dbReference type="AlphaFoldDB" id="A0A1V6TKR3"/>
<evidence type="ECO:0000313" key="5">
    <source>
        <dbReference type="Proteomes" id="UP000191342"/>
    </source>
</evidence>
<protein>
    <recommendedName>
        <fullName evidence="6">Mid2 domain-containing protein</fullName>
    </recommendedName>
</protein>
<feature type="region of interest" description="Disordered" evidence="1">
    <location>
        <begin position="137"/>
        <end position="176"/>
    </location>
</feature>
<keyword evidence="2" id="KW-0472">Membrane</keyword>
<gene>
    <name evidence="4" type="ORF">PENFLA_c007G07665</name>
</gene>
<feature type="chain" id="PRO_5010730638" description="Mid2 domain-containing protein" evidence="3">
    <location>
        <begin position="20"/>
        <end position="270"/>
    </location>
</feature>